<keyword evidence="2" id="KW-0274">FAD</keyword>
<evidence type="ECO:0000259" key="4">
    <source>
        <dbReference type="PROSITE" id="PS51387"/>
    </source>
</evidence>
<dbReference type="Pfam" id="PF03450">
    <property type="entry name" value="CO_deh_flav_C"/>
    <property type="match status" value="1"/>
</dbReference>
<keyword evidence="3" id="KW-0560">Oxidoreductase</keyword>
<dbReference type="Pfam" id="PF00941">
    <property type="entry name" value="FAD_binding_5"/>
    <property type="match status" value="1"/>
</dbReference>
<dbReference type="SMART" id="SM01092">
    <property type="entry name" value="CO_deh_flav_C"/>
    <property type="match status" value="1"/>
</dbReference>
<dbReference type="InterPro" id="IPR051312">
    <property type="entry name" value="Diverse_Substr_Oxidored"/>
</dbReference>
<dbReference type="InterPro" id="IPR016167">
    <property type="entry name" value="FAD-bd_PCMH_sub1"/>
</dbReference>
<dbReference type="InterPro" id="IPR036318">
    <property type="entry name" value="FAD-bd_PCMH-like_sf"/>
</dbReference>
<dbReference type="Gene3D" id="3.30.390.50">
    <property type="entry name" value="CO dehydrogenase flavoprotein, C-terminal domain"/>
    <property type="match status" value="1"/>
</dbReference>
<evidence type="ECO:0000256" key="3">
    <source>
        <dbReference type="ARBA" id="ARBA00023002"/>
    </source>
</evidence>
<dbReference type="InterPro" id="IPR016166">
    <property type="entry name" value="FAD-bd_PCMH"/>
</dbReference>
<dbReference type="Proteomes" id="UP000070404">
    <property type="component" value="Unassembled WGS sequence"/>
</dbReference>
<reference evidence="5 6" key="1">
    <citation type="journal article" date="2016" name="Sci. Rep.">
        <title>Metabolic traits of an uncultured archaeal lineage -MSBL1- from brine pools of the Red Sea.</title>
        <authorList>
            <person name="Mwirichia R."/>
            <person name="Alam I."/>
            <person name="Rashid M."/>
            <person name="Vinu M."/>
            <person name="Ba-Alawi W."/>
            <person name="Anthony Kamau A."/>
            <person name="Kamanda Ngugi D."/>
            <person name="Goker M."/>
            <person name="Klenk H.P."/>
            <person name="Bajic V."/>
            <person name="Stingl U."/>
        </authorList>
    </citation>
    <scope>NUCLEOTIDE SEQUENCE [LARGE SCALE GENOMIC DNA]</scope>
    <source>
        <strain evidence="5">SCGC-AAA382C18</strain>
    </source>
</reference>
<evidence type="ECO:0000313" key="6">
    <source>
        <dbReference type="Proteomes" id="UP000070404"/>
    </source>
</evidence>
<dbReference type="PANTHER" id="PTHR42659:SF2">
    <property type="entry name" value="XANTHINE DEHYDROGENASE SUBUNIT C-RELATED"/>
    <property type="match status" value="1"/>
</dbReference>
<dbReference type="InterPro" id="IPR002346">
    <property type="entry name" value="Mopterin_DH_FAD-bd"/>
</dbReference>
<proteinExistence type="predicted"/>
<dbReference type="InterPro" id="IPR005107">
    <property type="entry name" value="CO_DH_flav_C"/>
</dbReference>
<dbReference type="SUPFAM" id="SSF55447">
    <property type="entry name" value="CO dehydrogenase flavoprotein C-terminal domain-like"/>
    <property type="match status" value="1"/>
</dbReference>
<feature type="domain" description="FAD-binding PCMH-type" evidence="4">
    <location>
        <begin position="1"/>
        <end position="178"/>
    </location>
</feature>
<evidence type="ECO:0000256" key="2">
    <source>
        <dbReference type="ARBA" id="ARBA00022827"/>
    </source>
</evidence>
<keyword evidence="1" id="KW-0285">Flavoprotein</keyword>
<evidence type="ECO:0000256" key="1">
    <source>
        <dbReference type="ARBA" id="ARBA00022630"/>
    </source>
</evidence>
<dbReference type="EMBL" id="LHYF01000024">
    <property type="protein sequence ID" value="KXB06779.1"/>
    <property type="molecule type" value="Genomic_DNA"/>
</dbReference>
<gene>
    <name evidence="5" type="ORF">AKJ52_01625</name>
</gene>
<accession>A0A133VK15</accession>
<name>A0A133VK15_9EURY</name>
<dbReference type="PATRIC" id="fig|1698281.3.peg.234"/>
<dbReference type="AlphaFoldDB" id="A0A133VK15"/>
<organism evidence="5 6">
    <name type="scientific">candidate division MSBL1 archaeon SCGC-AAA382C18</name>
    <dbReference type="NCBI Taxonomy" id="1698281"/>
    <lineage>
        <taxon>Archaea</taxon>
        <taxon>Methanobacteriati</taxon>
        <taxon>Methanobacteriota</taxon>
        <taxon>candidate division MSBL1</taxon>
    </lineage>
</organism>
<dbReference type="InterPro" id="IPR036683">
    <property type="entry name" value="CO_DH_flav_C_dom_sf"/>
</dbReference>
<evidence type="ECO:0000313" key="5">
    <source>
        <dbReference type="EMBL" id="KXB06779.1"/>
    </source>
</evidence>
<dbReference type="GO" id="GO:0071949">
    <property type="term" value="F:FAD binding"/>
    <property type="evidence" value="ECO:0007669"/>
    <property type="project" value="InterPro"/>
</dbReference>
<keyword evidence="6" id="KW-1185">Reference proteome</keyword>
<sequence length="285" mass="31426">MALSKFNYAKPSSLDEATEILSKHGENAHILAGGTDLIPDIRGDLIEPGYVVDIKEIPELNKLSFDEGEGLRIGAAVPLDRLENFDVLKKRFKPLWDAVKQLADPILRNRATLAGNICTASPAGDSAPSLLVLQAEVETVSESGERVIPIQDFFTGVKRSSLSEDELVKSIKIPTPSKNAVGNYRKWTRLQSEDLALVGVAGLATDPEDGELRIALSSVGPTPLYVPEVEKILKKEKDLDKRIQKAFTTVKEKISPITDVRCSEDYRFYMAGILTKRVVRKILEE</sequence>
<dbReference type="GO" id="GO:0016491">
    <property type="term" value="F:oxidoreductase activity"/>
    <property type="evidence" value="ECO:0007669"/>
    <property type="project" value="UniProtKB-KW"/>
</dbReference>
<dbReference type="PANTHER" id="PTHR42659">
    <property type="entry name" value="XANTHINE DEHYDROGENASE SUBUNIT C-RELATED"/>
    <property type="match status" value="1"/>
</dbReference>
<dbReference type="PROSITE" id="PS51387">
    <property type="entry name" value="FAD_PCMH"/>
    <property type="match status" value="1"/>
</dbReference>
<dbReference type="SUPFAM" id="SSF56176">
    <property type="entry name" value="FAD-binding/transporter-associated domain-like"/>
    <property type="match status" value="1"/>
</dbReference>
<dbReference type="Gene3D" id="3.30.43.10">
    <property type="entry name" value="Uridine Diphospho-n-acetylenolpyruvylglucosamine Reductase, domain 2"/>
    <property type="match status" value="1"/>
</dbReference>
<dbReference type="InterPro" id="IPR016169">
    <property type="entry name" value="FAD-bd_PCMH_sub2"/>
</dbReference>
<comment type="caution">
    <text evidence="5">The sequence shown here is derived from an EMBL/GenBank/DDBJ whole genome shotgun (WGS) entry which is preliminary data.</text>
</comment>
<dbReference type="Gene3D" id="3.30.465.10">
    <property type="match status" value="1"/>
</dbReference>
<protein>
    <recommendedName>
        <fullName evidence="4">FAD-binding PCMH-type domain-containing protein</fullName>
    </recommendedName>
</protein>